<dbReference type="AlphaFoldDB" id="A0A2P7AWX0"/>
<keyword evidence="1" id="KW-0812">Transmembrane</keyword>
<evidence type="ECO:0000313" key="2">
    <source>
        <dbReference type="EMBL" id="PSH58701.1"/>
    </source>
</evidence>
<evidence type="ECO:0000313" key="3">
    <source>
        <dbReference type="Proteomes" id="UP000241158"/>
    </source>
</evidence>
<sequence>MGGDVDARVRDNEIVKYFSASLDRRATATILVGFIGPAAILMNNPEITLDYDSRRWIFVAVSSLCWLMASYGLRITGKFTSARGFR</sequence>
<organism evidence="2 3">
    <name type="scientific">Phyllobacterium endophyticum</name>
    <dbReference type="NCBI Taxonomy" id="1149773"/>
    <lineage>
        <taxon>Bacteria</taxon>
        <taxon>Pseudomonadati</taxon>
        <taxon>Pseudomonadota</taxon>
        <taxon>Alphaproteobacteria</taxon>
        <taxon>Hyphomicrobiales</taxon>
        <taxon>Phyllobacteriaceae</taxon>
        <taxon>Phyllobacterium</taxon>
    </lineage>
</organism>
<protein>
    <submittedName>
        <fullName evidence="2">Uncharacterized protein</fullName>
    </submittedName>
</protein>
<proteinExistence type="predicted"/>
<keyword evidence="1" id="KW-1133">Transmembrane helix</keyword>
<name>A0A2P7AWX0_9HYPH</name>
<keyword evidence="1" id="KW-0472">Membrane</keyword>
<feature type="transmembrane region" description="Helical" evidence="1">
    <location>
        <begin position="56"/>
        <end position="73"/>
    </location>
</feature>
<reference evidence="3" key="1">
    <citation type="submission" date="2017-11" db="EMBL/GenBank/DDBJ databases">
        <authorList>
            <person name="Kuznetsova I."/>
            <person name="Sazanova A."/>
            <person name="Chirak E."/>
            <person name="Safronova V."/>
            <person name="Willems A."/>
        </authorList>
    </citation>
    <scope>NUCLEOTIDE SEQUENCE [LARGE SCALE GENOMIC DNA]</scope>
    <source>
        <strain evidence="3">PEPV15</strain>
    </source>
</reference>
<dbReference type="Proteomes" id="UP000241158">
    <property type="component" value="Unassembled WGS sequence"/>
</dbReference>
<evidence type="ECO:0000256" key="1">
    <source>
        <dbReference type="SAM" id="Phobius"/>
    </source>
</evidence>
<accession>A0A2P7AWX0</accession>
<gene>
    <name evidence="2" type="ORF">CU100_14170</name>
</gene>
<comment type="caution">
    <text evidence="2">The sequence shown here is derived from an EMBL/GenBank/DDBJ whole genome shotgun (WGS) entry which is preliminary data.</text>
</comment>
<dbReference type="EMBL" id="PGGN01000002">
    <property type="protein sequence ID" value="PSH58701.1"/>
    <property type="molecule type" value="Genomic_DNA"/>
</dbReference>
<feature type="transmembrane region" description="Helical" evidence="1">
    <location>
        <begin position="26"/>
        <end position="44"/>
    </location>
</feature>
<keyword evidence="3" id="KW-1185">Reference proteome</keyword>